<dbReference type="EMBL" id="MU393475">
    <property type="protein sequence ID" value="KAI4865169.1"/>
    <property type="molecule type" value="Genomic_DNA"/>
</dbReference>
<evidence type="ECO:0000313" key="1">
    <source>
        <dbReference type="EMBL" id="KAI4865169.1"/>
    </source>
</evidence>
<sequence>MNSQRVAHLRQQADDLVERFLGDNVDDSPQSQMKAAIRTAKASQTDSWLRLKAQCEKLEEQAKEVENETEGLKERWMDVADWKGKVEDLRQGKFDNLLSLYMGPDGNGSLDRFRQISLSHRQVLFNIEKENVQQQLNATIEDLEKNYAELESAKDAEIDKLRADANQANQDREEAKRRHDQLVQEAHVKIDNLTSALTHEKEATSSFESAIRQGLAGVDGYNSRLEVIKGKDIAKLREILGQGLDEIGEKSRELELLRTNEIPSLNSSVSDLKAQLTREQQESLQNVASSQAHAQELAKQLKENKRQFESLEKSIHEKQTQLSSGQQKIEKLEDDLRTTKQQAQDRERELREKTDQLAAEKKKSEDLGAKLQESDVQLRNSRRDFKEGTGQLSREMQKAKDLGRYLAGRDSRIQDMQSQELGLARFYMEQSGEVQDAQDWISFVRTVSAAESIVASHATGEDQAWTFVRPWKSDSLPLDTHLPNDMMALIIRLRGSIIGRTWKNETVEILRALVIQVEQAVAAPIAIILEVASQFLNVDLTILAGDISLLAHLVGFGLWQLACLIRRRWSQLSGVQQIIASLKEHVVDRGSPLRILSLLIGDDCGQELRTLIRTRQDPHPLPSQPDSSTVSAEFAGIPTQYCREQDIGLLCLPDSSNHVWAISLRTNAIRVIETSRLEYRADLCWRLTAVEGEGEDILIPSRAFRDLDWVHDRLPS</sequence>
<dbReference type="Proteomes" id="UP001497700">
    <property type="component" value="Unassembled WGS sequence"/>
</dbReference>
<name>A0ACB9Z256_9PEZI</name>
<evidence type="ECO:0000313" key="2">
    <source>
        <dbReference type="Proteomes" id="UP001497700"/>
    </source>
</evidence>
<reference evidence="1 2" key="1">
    <citation type="journal article" date="2022" name="New Phytol.">
        <title>Ecological generalism drives hyperdiversity of secondary metabolite gene clusters in xylarialean endophytes.</title>
        <authorList>
            <person name="Franco M.E.E."/>
            <person name="Wisecaver J.H."/>
            <person name="Arnold A.E."/>
            <person name="Ju Y.M."/>
            <person name="Slot J.C."/>
            <person name="Ahrendt S."/>
            <person name="Moore L.P."/>
            <person name="Eastman K.E."/>
            <person name="Scott K."/>
            <person name="Konkel Z."/>
            <person name="Mondo S.J."/>
            <person name="Kuo A."/>
            <person name="Hayes R.D."/>
            <person name="Haridas S."/>
            <person name="Andreopoulos B."/>
            <person name="Riley R."/>
            <person name="LaButti K."/>
            <person name="Pangilinan J."/>
            <person name="Lipzen A."/>
            <person name="Amirebrahimi M."/>
            <person name="Yan J."/>
            <person name="Adam C."/>
            <person name="Keymanesh K."/>
            <person name="Ng V."/>
            <person name="Louie K."/>
            <person name="Northen T."/>
            <person name="Drula E."/>
            <person name="Henrissat B."/>
            <person name="Hsieh H.M."/>
            <person name="Youens-Clark K."/>
            <person name="Lutzoni F."/>
            <person name="Miadlikowska J."/>
            <person name="Eastwood D.C."/>
            <person name="Hamelin R.C."/>
            <person name="Grigoriev I.V."/>
            <person name="U'Ren J.M."/>
        </authorList>
    </citation>
    <scope>NUCLEOTIDE SEQUENCE [LARGE SCALE GENOMIC DNA]</scope>
    <source>
        <strain evidence="1 2">CBS 119005</strain>
    </source>
</reference>
<organism evidence="1 2">
    <name type="scientific">Hypoxylon rubiginosum</name>
    <dbReference type="NCBI Taxonomy" id="110542"/>
    <lineage>
        <taxon>Eukaryota</taxon>
        <taxon>Fungi</taxon>
        <taxon>Dikarya</taxon>
        <taxon>Ascomycota</taxon>
        <taxon>Pezizomycotina</taxon>
        <taxon>Sordariomycetes</taxon>
        <taxon>Xylariomycetidae</taxon>
        <taxon>Xylariales</taxon>
        <taxon>Hypoxylaceae</taxon>
        <taxon>Hypoxylon</taxon>
    </lineage>
</organism>
<keyword evidence="2" id="KW-1185">Reference proteome</keyword>
<comment type="caution">
    <text evidence="1">The sequence shown here is derived from an EMBL/GenBank/DDBJ whole genome shotgun (WGS) entry which is preliminary data.</text>
</comment>
<proteinExistence type="predicted"/>
<accession>A0ACB9Z256</accession>
<gene>
    <name evidence="1" type="ORF">F4820DRAFT_420980</name>
</gene>
<protein>
    <submittedName>
        <fullName evidence="1">Uncharacterized protein</fullName>
    </submittedName>
</protein>